<evidence type="ECO:0000256" key="3">
    <source>
        <dbReference type="ARBA" id="ARBA00022692"/>
    </source>
</evidence>
<dbReference type="AlphaFoldDB" id="A0A8J5P181"/>
<dbReference type="PANTHER" id="PTHR43791">
    <property type="entry name" value="PERMEASE-RELATED"/>
    <property type="match status" value="1"/>
</dbReference>
<feature type="transmembrane region" description="Helical" evidence="6">
    <location>
        <begin position="174"/>
        <end position="194"/>
    </location>
</feature>
<name>A0A8J5P181_FUSOX</name>
<feature type="transmembrane region" description="Helical" evidence="6">
    <location>
        <begin position="26"/>
        <end position="47"/>
    </location>
</feature>
<keyword evidence="2" id="KW-0813">Transport</keyword>
<comment type="subcellular location">
    <subcellularLocation>
        <location evidence="1">Membrane</location>
        <topology evidence="1">Multi-pass membrane protein</topology>
    </subcellularLocation>
</comment>
<evidence type="ECO:0000256" key="1">
    <source>
        <dbReference type="ARBA" id="ARBA00004141"/>
    </source>
</evidence>
<dbReference type="InterPro" id="IPR011701">
    <property type="entry name" value="MFS"/>
</dbReference>
<dbReference type="Pfam" id="PF07690">
    <property type="entry name" value="MFS_1"/>
    <property type="match status" value="1"/>
</dbReference>
<reference evidence="7" key="1">
    <citation type="submission" date="2021-04" db="EMBL/GenBank/DDBJ databases">
        <title>First draft genome resource for Brassicaceae pathogens Fusarium oxysporum f. sp. raphani and Fusarium oxysporum f. sp. rapae.</title>
        <authorList>
            <person name="Asai S."/>
        </authorList>
    </citation>
    <scope>NUCLEOTIDE SEQUENCE</scope>
    <source>
        <strain evidence="7">Tf1208</strain>
    </source>
</reference>
<evidence type="ECO:0000256" key="4">
    <source>
        <dbReference type="ARBA" id="ARBA00022989"/>
    </source>
</evidence>
<dbReference type="EMBL" id="JAELUQ010000007">
    <property type="protein sequence ID" value="KAG7411489.1"/>
    <property type="molecule type" value="Genomic_DNA"/>
</dbReference>
<dbReference type="GO" id="GO:0016020">
    <property type="term" value="C:membrane"/>
    <property type="evidence" value="ECO:0007669"/>
    <property type="project" value="UniProtKB-SubCell"/>
</dbReference>
<protein>
    <submittedName>
        <fullName evidence="7">MFS transporter prlL</fullName>
    </submittedName>
</protein>
<proteinExistence type="predicted"/>
<feature type="transmembrane region" description="Helical" evidence="6">
    <location>
        <begin position="59"/>
        <end position="80"/>
    </location>
</feature>
<evidence type="ECO:0000313" key="7">
    <source>
        <dbReference type="EMBL" id="KAG7411489.1"/>
    </source>
</evidence>
<comment type="caution">
    <text evidence="7">The sequence shown here is derived from an EMBL/GenBank/DDBJ whole genome shotgun (WGS) entry which is preliminary data.</text>
</comment>
<keyword evidence="5 6" id="KW-0472">Membrane</keyword>
<gene>
    <name evidence="7" type="primary">prlL-0</name>
    <name evidence="7" type="ORF">Forpe1208_v009664</name>
</gene>
<evidence type="ECO:0000313" key="8">
    <source>
        <dbReference type="Proteomes" id="UP000694050"/>
    </source>
</evidence>
<keyword evidence="3 6" id="KW-0812">Transmembrane</keyword>
<dbReference type="GO" id="GO:0022857">
    <property type="term" value="F:transmembrane transporter activity"/>
    <property type="evidence" value="ECO:0007669"/>
    <property type="project" value="InterPro"/>
</dbReference>
<evidence type="ECO:0000256" key="6">
    <source>
        <dbReference type="SAM" id="Phobius"/>
    </source>
</evidence>
<dbReference type="Proteomes" id="UP000694050">
    <property type="component" value="Unassembled WGS sequence"/>
</dbReference>
<feature type="transmembrane region" description="Helical" evidence="6">
    <location>
        <begin position="141"/>
        <end position="162"/>
    </location>
</feature>
<sequence>MEAGFIPAGLYTLTTWYKRNETSRRFTAFFLGNMVAQASSGLIAYGILQMRGIAGLSGWQWMFLLEGMLTIVVGVVFALLMPNSPGNPSTLLVHMYFTPREVHILTTRINVDNPEQDKKHKWVRLADIKSAFSRWYIYPQLLISFCSIAIVAPMLAYVPSIIAGYGYDRLQANALSSVGSWIVVVLNLTFGYIADKTQRRGPIILFSTLANFSFSLATRQLAPSKNRTLKYGILICTQMWGSVTHPLNGSWLAVNVRNPAERSITMALVVMMANSAGIAGGQIFQEHDKPLYRTGFTVILTLAATGFLFVCVANLQYFWLNKKLDSNEQSEEQLEAAGEGTKWRFSQ</sequence>
<accession>A0A8J5P181</accession>
<evidence type="ECO:0000256" key="5">
    <source>
        <dbReference type="ARBA" id="ARBA00023136"/>
    </source>
</evidence>
<evidence type="ECO:0000256" key="2">
    <source>
        <dbReference type="ARBA" id="ARBA00022448"/>
    </source>
</evidence>
<feature type="transmembrane region" description="Helical" evidence="6">
    <location>
        <begin position="296"/>
        <end position="319"/>
    </location>
</feature>
<dbReference type="PANTHER" id="PTHR43791:SF32">
    <property type="entry name" value="MAJOR FACILITATOR SUPERFAMILY (MFS) PROFILE DOMAIN-CONTAINING PROTEIN"/>
    <property type="match status" value="1"/>
</dbReference>
<organism evidence="7 8">
    <name type="scientific">Fusarium oxysporum f. sp. rapae</name>
    <dbReference type="NCBI Taxonomy" id="485398"/>
    <lineage>
        <taxon>Eukaryota</taxon>
        <taxon>Fungi</taxon>
        <taxon>Dikarya</taxon>
        <taxon>Ascomycota</taxon>
        <taxon>Pezizomycotina</taxon>
        <taxon>Sordariomycetes</taxon>
        <taxon>Hypocreomycetidae</taxon>
        <taxon>Hypocreales</taxon>
        <taxon>Nectriaceae</taxon>
        <taxon>Fusarium</taxon>
        <taxon>Fusarium oxysporum species complex</taxon>
    </lineage>
</organism>
<keyword evidence="4 6" id="KW-1133">Transmembrane helix</keyword>
<feature type="transmembrane region" description="Helical" evidence="6">
    <location>
        <begin position="264"/>
        <end position="284"/>
    </location>
</feature>